<name>A0AAV4UL47_9ARAC</name>
<organism evidence="1 2">
    <name type="scientific">Caerostris darwini</name>
    <dbReference type="NCBI Taxonomy" id="1538125"/>
    <lineage>
        <taxon>Eukaryota</taxon>
        <taxon>Metazoa</taxon>
        <taxon>Ecdysozoa</taxon>
        <taxon>Arthropoda</taxon>
        <taxon>Chelicerata</taxon>
        <taxon>Arachnida</taxon>
        <taxon>Araneae</taxon>
        <taxon>Araneomorphae</taxon>
        <taxon>Entelegynae</taxon>
        <taxon>Araneoidea</taxon>
        <taxon>Araneidae</taxon>
        <taxon>Caerostris</taxon>
    </lineage>
</organism>
<dbReference type="EMBL" id="BPLQ01011519">
    <property type="protein sequence ID" value="GIY58547.1"/>
    <property type="molecule type" value="Genomic_DNA"/>
</dbReference>
<reference evidence="1 2" key="1">
    <citation type="submission" date="2021-06" db="EMBL/GenBank/DDBJ databases">
        <title>Caerostris darwini draft genome.</title>
        <authorList>
            <person name="Kono N."/>
            <person name="Arakawa K."/>
        </authorList>
    </citation>
    <scope>NUCLEOTIDE SEQUENCE [LARGE SCALE GENOMIC DNA]</scope>
</reference>
<proteinExistence type="predicted"/>
<accession>A0AAV4UL47</accession>
<protein>
    <submittedName>
        <fullName evidence="1">Uncharacterized protein</fullName>
    </submittedName>
</protein>
<sequence length="111" mass="12802">MRKTDDFFTRIRLYSIKNLFALAKRPIDVGQRWVQAQDATRKWVKVSVDAMLKSKGKVNKKPPPLPFLPVSQVVCSEWEEVAHRTIETASLAASERVRTWVCERTTSDARK</sequence>
<evidence type="ECO:0000313" key="1">
    <source>
        <dbReference type="EMBL" id="GIY58547.1"/>
    </source>
</evidence>
<keyword evidence="2" id="KW-1185">Reference proteome</keyword>
<comment type="caution">
    <text evidence="1">The sequence shown here is derived from an EMBL/GenBank/DDBJ whole genome shotgun (WGS) entry which is preliminary data.</text>
</comment>
<gene>
    <name evidence="1" type="ORF">CDAR_607781</name>
</gene>
<dbReference type="AlphaFoldDB" id="A0AAV4UL47"/>
<evidence type="ECO:0000313" key="2">
    <source>
        <dbReference type="Proteomes" id="UP001054837"/>
    </source>
</evidence>
<dbReference type="Proteomes" id="UP001054837">
    <property type="component" value="Unassembled WGS sequence"/>
</dbReference>